<comment type="subcellular location">
    <subcellularLocation>
        <location evidence="2">Cytoplasm</location>
    </subcellularLocation>
</comment>
<keyword evidence="11" id="KW-0282">Flagellum</keyword>
<dbReference type="GO" id="GO:0071973">
    <property type="term" value="P:bacterial-type flagellum-dependent cell motility"/>
    <property type="evidence" value="ECO:0007669"/>
    <property type="project" value="InterPro"/>
</dbReference>
<accession>A0A2R5F6K0</accession>
<dbReference type="AlphaFoldDB" id="A0A2R5F6K0"/>
<keyword evidence="11" id="KW-0966">Cell projection</keyword>
<evidence type="ECO:0000256" key="8">
    <source>
        <dbReference type="ARBA" id="ARBA00022927"/>
    </source>
</evidence>
<dbReference type="GO" id="GO:0005829">
    <property type="term" value="C:cytosol"/>
    <property type="evidence" value="ECO:0007669"/>
    <property type="project" value="TreeGrafter"/>
</dbReference>
<evidence type="ECO:0000256" key="2">
    <source>
        <dbReference type="ARBA" id="ARBA00004496"/>
    </source>
</evidence>
<keyword evidence="11" id="KW-0969">Cilium</keyword>
<proteinExistence type="inferred from homology"/>
<keyword evidence="5" id="KW-0813">Transport</keyword>
<dbReference type="PANTHER" id="PTHR34982">
    <property type="entry name" value="YOP PROTEINS TRANSLOCATION PROTEIN L"/>
    <property type="match status" value="1"/>
</dbReference>
<dbReference type="InterPro" id="IPR018035">
    <property type="entry name" value="Flagellar_FliH/T3SS_HrpE"/>
</dbReference>
<evidence type="ECO:0000256" key="4">
    <source>
        <dbReference type="ARBA" id="ARBA00016507"/>
    </source>
</evidence>
<evidence type="ECO:0000259" key="10">
    <source>
        <dbReference type="Pfam" id="PF02108"/>
    </source>
</evidence>
<dbReference type="RefSeq" id="WP_109013794.1">
    <property type="nucleotide sequence ID" value="NZ_BDOQ01000001.1"/>
</dbReference>
<keyword evidence="7" id="KW-1005">Bacterial flagellum biogenesis</keyword>
<comment type="caution">
    <text evidence="11">The sequence shown here is derived from an EMBL/GenBank/DDBJ whole genome shotgun (WGS) entry which is preliminary data.</text>
</comment>
<dbReference type="GO" id="GO:0044781">
    <property type="term" value="P:bacterial-type flagellum organization"/>
    <property type="evidence" value="ECO:0007669"/>
    <property type="project" value="UniProtKB-KW"/>
</dbReference>
<comment type="similarity">
    <text evidence="3">Belongs to the FliH family.</text>
</comment>
<protein>
    <recommendedName>
        <fullName evidence="4">Flagellar assembly protein FliH</fullName>
    </recommendedName>
</protein>
<keyword evidence="8" id="KW-0653">Protein transport</keyword>
<dbReference type="OrthoDB" id="5296952at2"/>
<dbReference type="Proteomes" id="UP000245081">
    <property type="component" value="Unassembled WGS sequence"/>
</dbReference>
<dbReference type="InterPro" id="IPR051472">
    <property type="entry name" value="T3SS_Stator/FliH"/>
</dbReference>
<evidence type="ECO:0000256" key="5">
    <source>
        <dbReference type="ARBA" id="ARBA00022448"/>
    </source>
</evidence>
<feature type="domain" description="Flagellar assembly protein FliH/Type III secretion system HrpE" evidence="10">
    <location>
        <begin position="84"/>
        <end position="213"/>
    </location>
</feature>
<dbReference type="InterPro" id="IPR000563">
    <property type="entry name" value="Flag_FliH"/>
</dbReference>
<dbReference type="Pfam" id="PF02108">
    <property type="entry name" value="FliH"/>
    <property type="match status" value="1"/>
</dbReference>
<dbReference type="GO" id="GO:0003774">
    <property type="term" value="F:cytoskeletal motor activity"/>
    <property type="evidence" value="ECO:0007669"/>
    <property type="project" value="InterPro"/>
</dbReference>
<dbReference type="PRINTS" id="PR01003">
    <property type="entry name" value="FLGFLIH"/>
</dbReference>
<evidence type="ECO:0000256" key="1">
    <source>
        <dbReference type="ARBA" id="ARBA00003041"/>
    </source>
</evidence>
<dbReference type="PANTHER" id="PTHR34982:SF1">
    <property type="entry name" value="FLAGELLAR ASSEMBLY PROTEIN FLIH"/>
    <property type="match status" value="1"/>
</dbReference>
<evidence type="ECO:0000256" key="3">
    <source>
        <dbReference type="ARBA" id="ARBA00006602"/>
    </source>
</evidence>
<dbReference type="EMBL" id="BDOQ01000001">
    <property type="protein sequence ID" value="GBG12563.1"/>
    <property type="molecule type" value="Genomic_DNA"/>
</dbReference>
<evidence type="ECO:0000256" key="6">
    <source>
        <dbReference type="ARBA" id="ARBA00022490"/>
    </source>
</evidence>
<keyword evidence="9" id="KW-1006">Bacterial flagellum protein export</keyword>
<comment type="function">
    <text evidence="1">Needed for flagellar regrowth and assembly.</text>
</comment>
<dbReference type="GO" id="GO:0015031">
    <property type="term" value="P:protein transport"/>
    <property type="evidence" value="ECO:0007669"/>
    <property type="project" value="UniProtKB-KW"/>
</dbReference>
<sequence>MAGKFTQSEHLTDFMRWSLENLEKQPQAEAHLGNASEGGEPVHLPTAEEIERIHQEAHKEGFEAGQREGYEAGMQSGQVEVAFQAERLKTLADSFDNALKHFEEELANSVGHEILALSLDVAKQMLRHALHVKPELLVPVVRSAMESLPQNVQHPHVHLHPDDAVLIRDVMQAEMAHAGWRIVEDARIMRGGCMIETASAEIDATLPSRWKRIAKALGQDSDWLDQDD</sequence>
<keyword evidence="12" id="KW-1185">Reference proteome</keyword>
<dbReference type="GO" id="GO:0009288">
    <property type="term" value="C:bacterial-type flagellum"/>
    <property type="evidence" value="ECO:0007669"/>
    <property type="project" value="InterPro"/>
</dbReference>
<name>A0A2R5F6K0_9PROT</name>
<gene>
    <name evidence="11" type="primary">fliH</name>
    <name evidence="11" type="ORF">NMK_0094</name>
</gene>
<organism evidence="11 12">
    <name type="scientific">Novimethylophilus kurashikiensis</name>
    <dbReference type="NCBI Taxonomy" id="1825523"/>
    <lineage>
        <taxon>Bacteria</taxon>
        <taxon>Pseudomonadati</taxon>
        <taxon>Pseudomonadota</taxon>
        <taxon>Betaproteobacteria</taxon>
        <taxon>Nitrosomonadales</taxon>
        <taxon>Methylophilaceae</taxon>
        <taxon>Novimethylophilus</taxon>
    </lineage>
</organism>
<keyword evidence="6" id="KW-0963">Cytoplasm</keyword>
<evidence type="ECO:0000313" key="11">
    <source>
        <dbReference type="EMBL" id="GBG12563.1"/>
    </source>
</evidence>
<evidence type="ECO:0000256" key="7">
    <source>
        <dbReference type="ARBA" id="ARBA00022795"/>
    </source>
</evidence>
<reference evidence="11 12" key="1">
    <citation type="journal article" date="2018" name="Environ. Microbiol.">
        <title>Isolation and genomic characterization of Novimethylophilus kurashikiensis gen. nov. sp. nov., a new lanthanide-dependent methylotrophic species of Methylophilaceae.</title>
        <authorList>
            <person name="Lv H."/>
            <person name="Sahin N."/>
            <person name="Tani A."/>
        </authorList>
    </citation>
    <scope>NUCLEOTIDE SEQUENCE [LARGE SCALE GENOMIC DNA]</scope>
    <source>
        <strain evidence="11 12">La2-4</strain>
    </source>
</reference>
<evidence type="ECO:0000256" key="9">
    <source>
        <dbReference type="ARBA" id="ARBA00023225"/>
    </source>
</evidence>
<evidence type="ECO:0000313" key="12">
    <source>
        <dbReference type="Proteomes" id="UP000245081"/>
    </source>
</evidence>